<evidence type="ECO:0000313" key="2">
    <source>
        <dbReference type="EMBL" id="MFD2649242.1"/>
    </source>
</evidence>
<feature type="chain" id="PRO_5045615955" evidence="1">
    <location>
        <begin position="25"/>
        <end position="279"/>
    </location>
</feature>
<dbReference type="InterPro" id="IPR025644">
    <property type="entry name" value="DUF4344"/>
</dbReference>
<evidence type="ECO:0000313" key="3">
    <source>
        <dbReference type="Proteomes" id="UP001597521"/>
    </source>
</evidence>
<protein>
    <submittedName>
        <fullName evidence="2">DUF4344 domain-containing metallopeptidase</fullName>
    </submittedName>
</protein>
<evidence type="ECO:0000256" key="1">
    <source>
        <dbReference type="SAM" id="SignalP"/>
    </source>
</evidence>
<keyword evidence="1" id="KW-0732">Signal</keyword>
<dbReference type="Proteomes" id="UP001597521">
    <property type="component" value="Unassembled WGS sequence"/>
</dbReference>
<feature type="signal peptide" evidence="1">
    <location>
        <begin position="1"/>
        <end position="24"/>
    </location>
</feature>
<sequence>MRTTALKVLAAAAVMLTLVGAAQAQALSKVERMEQQRFAKNNSLFVLYHEVAHLIFDQLDLPILGREEDAADNMASWMLLNQQTPQAEAALTDAARGWQLSGRAYNSGGYESDFYAAHSLDRQRSFQIVCLMVGSDVGVFRPIANEYHLDRDRQDSCYFDWETVNRSFSALLGVGRKAKHVGTEVTVSYHNVSGRLKAAADAFRSSRVFERVAEDLRTRFSLPKPVAFNAKHCGEANAFYDRDNVEVIFCYELMQDYMDLWLTDHQAAVAESSSGKKRK</sequence>
<keyword evidence="3" id="KW-1185">Reference proteome</keyword>
<gene>
    <name evidence="2" type="ORF">ACFSX5_15745</name>
</gene>
<accession>A0ABW5QNR0</accession>
<proteinExistence type="predicted"/>
<dbReference type="Pfam" id="PF14247">
    <property type="entry name" value="DUF4344"/>
    <property type="match status" value="2"/>
</dbReference>
<name>A0ABW5QNR0_9HYPH</name>
<organism evidence="2 3">
    <name type="scientific">Devosia albogilva</name>
    <dbReference type="NCBI Taxonomy" id="429726"/>
    <lineage>
        <taxon>Bacteria</taxon>
        <taxon>Pseudomonadati</taxon>
        <taxon>Pseudomonadota</taxon>
        <taxon>Alphaproteobacteria</taxon>
        <taxon>Hyphomicrobiales</taxon>
        <taxon>Devosiaceae</taxon>
        <taxon>Devosia</taxon>
    </lineage>
</organism>
<reference evidence="3" key="1">
    <citation type="journal article" date="2019" name="Int. J. Syst. Evol. Microbiol.">
        <title>The Global Catalogue of Microorganisms (GCM) 10K type strain sequencing project: providing services to taxonomists for standard genome sequencing and annotation.</title>
        <authorList>
            <consortium name="The Broad Institute Genomics Platform"/>
            <consortium name="The Broad Institute Genome Sequencing Center for Infectious Disease"/>
            <person name="Wu L."/>
            <person name="Ma J."/>
        </authorList>
    </citation>
    <scope>NUCLEOTIDE SEQUENCE [LARGE SCALE GENOMIC DNA]</scope>
    <source>
        <strain evidence="3">CCM 7427</strain>
    </source>
</reference>
<dbReference type="RefSeq" id="WP_386834712.1">
    <property type="nucleotide sequence ID" value="NZ_JBHUNP010000001.1"/>
</dbReference>
<comment type="caution">
    <text evidence="2">The sequence shown here is derived from an EMBL/GenBank/DDBJ whole genome shotgun (WGS) entry which is preliminary data.</text>
</comment>
<dbReference type="EMBL" id="JBHUNP010000001">
    <property type="protein sequence ID" value="MFD2649242.1"/>
    <property type="molecule type" value="Genomic_DNA"/>
</dbReference>